<proteinExistence type="predicted"/>
<dbReference type="PANTHER" id="PTHR48090">
    <property type="entry name" value="UNDECAPRENYL-PHOSPHATE 4-DEOXY-4-FORMAMIDO-L-ARABINOSE TRANSFERASE-RELATED"/>
    <property type="match status" value="1"/>
</dbReference>
<dbReference type="EC" id="2.4.1.83" evidence="2"/>
<dbReference type="InterPro" id="IPR029044">
    <property type="entry name" value="Nucleotide-diphossugar_trans"/>
</dbReference>
<dbReference type="AlphaFoldDB" id="A0A6J4SAL8"/>
<keyword evidence="2" id="KW-0808">Transferase</keyword>
<name>A0A6J4SAL8_9SPHN</name>
<dbReference type="Gene3D" id="3.90.550.10">
    <property type="entry name" value="Spore Coat Polysaccharide Biosynthesis Protein SpsA, Chain A"/>
    <property type="match status" value="1"/>
</dbReference>
<protein>
    <submittedName>
        <fullName evidence="2">Dolichol-phosphate mannosyltransferase in lipid-linked oligosaccharide synthesis cluster</fullName>
        <ecNumber evidence="2">2.4.1.83</ecNumber>
    </submittedName>
</protein>
<dbReference type="PANTHER" id="PTHR48090:SF6">
    <property type="entry name" value="SLR5056 PROTEIN"/>
    <property type="match status" value="1"/>
</dbReference>
<evidence type="ECO:0000256" key="1">
    <source>
        <dbReference type="SAM" id="Phobius"/>
    </source>
</evidence>
<dbReference type="InterPro" id="IPR050256">
    <property type="entry name" value="Glycosyltransferase_2"/>
</dbReference>
<dbReference type="GO" id="GO:0004582">
    <property type="term" value="F:dolichyl-phosphate beta-D-mannosyltransferase activity"/>
    <property type="evidence" value="ECO:0007669"/>
    <property type="project" value="UniProtKB-EC"/>
</dbReference>
<reference evidence="2" key="1">
    <citation type="submission" date="2020-02" db="EMBL/GenBank/DDBJ databases">
        <authorList>
            <person name="Meier V. D."/>
        </authorList>
    </citation>
    <scope>NUCLEOTIDE SEQUENCE</scope>
    <source>
        <strain evidence="2">AVDCRST_MAG91</strain>
    </source>
</reference>
<dbReference type="SUPFAM" id="SSF53448">
    <property type="entry name" value="Nucleotide-diphospho-sugar transferases"/>
    <property type="match status" value="1"/>
</dbReference>
<feature type="transmembrane region" description="Helical" evidence="1">
    <location>
        <begin position="23"/>
        <end position="48"/>
    </location>
</feature>
<keyword evidence="1" id="KW-0812">Transmembrane</keyword>
<evidence type="ECO:0000313" key="2">
    <source>
        <dbReference type="EMBL" id="CAA9487585.1"/>
    </source>
</evidence>
<gene>
    <name evidence="2" type="ORF">AVDCRST_MAG91-387</name>
</gene>
<feature type="transmembrane region" description="Helical" evidence="1">
    <location>
        <begin position="354"/>
        <end position="372"/>
    </location>
</feature>
<accession>A0A6J4SAL8</accession>
<sequence length="415" mass="44153">MSHKRYASIATGADPLGDPPKTALAQVIIVIWIELLITLPFTLLTLAFTIEVVLGLRGVPPGPRGHREPRTVIVMPAHDEAAIIGESLARLRPEVDGRTRILVVADNCGDNTAEIARAGGAEVVVRTDAQRRGKGFALAFARDRLAADPPDCVVILDADCAVDRESLKRIASLAYETGRPVQSVNLLRPDLSADPMVQVSNFAFLIKNLVRQTGLARLAGRVHLTGTGMAFPWPLFASAPLATNDIVEDLGLGLDMSTAGRPPLFAPDAFVWSGASSAGGTLKQRARWEGGFIATSMRRSLPLMWDALRKADPRLFWSGLSLSIPPLTLLVLANLAAGALALALVLLGASPLPLIVQAAVGALAAGSIVAAWRKVGRPYLSAAAAARLPLYLLWKLPLYLGLLKGSPKTWLRAGR</sequence>
<dbReference type="EMBL" id="CADCVX010000081">
    <property type="protein sequence ID" value="CAA9487585.1"/>
    <property type="molecule type" value="Genomic_DNA"/>
</dbReference>
<keyword evidence="1" id="KW-0472">Membrane</keyword>
<feature type="transmembrane region" description="Helical" evidence="1">
    <location>
        <begin position="379"/>
        <end position="400"/>
    </location>
</feature>
<keyword evidence="1" id="KW-1133">Transmembrane helix</keyword>
<dbReference type="CDD" id="cd06438">
    <property type="entry name" value="EpsO_like"/>
    <property type="match status" value="1"/>
</dbReference>
<keyword evidence="2" id="KW-0328">Glycosyltransferase</keyword>
<dbReference type="Pfam" id="PF13641">
    <property type="entry name" value="Glyco_tranf_2_3"/>
    <property type="match status" value="1"/>
</dbReference>
<organism evidence="2">
    <name type="scientific">uncultured Sphingomonadaceae bacterium</name>
    <dbReference type="NCBI Taxonomy" id="169976"/>
    <lineage>
        <taxon>Bacteria</taxon>
        <taxon>Pseudomonadati</taxon>
        <taxon>Pseudomonadota</taxon>
        <taxon>Alphaproteobacteria</taxon>
        <taxon>Sphingomonadales</taxon>
        <taxon>Sphingomonadaceae</taxon>
        <taxon>environmental samples</taxon>
    </lineage>
</organism>